<keyword evidence="10" id="KW-0943">RNA-mediated gene silencing</keyword>
<keyword evidence="5" id="KW-0547">Nucleotide-binding</keyword>
<dbReference type="InterPro" id="IPR041677">
    <property type="entry name" value="DNA2/NAM7_AAA_11"/>
</dbReference>
<comment type="subcellular location">
    <subcellularLocation>
        <location evidence="1">Cytoplasm</location>
        <location evidence="1">Cytoplasmic ribonucleoprotein granule</location>
    </subcellularLocation>
</comment>
<accession>A0AAE0WFG9</accession>
<dbReference type="Pfam" id="PF21633">
    <property type="entry name" value="MOV-10_Ig-like"/>
    <property type="match status" value="1"/>
</dbReference>
<evidence type="ECO:0000256" key="5">
    <source>
        <dbReference type="ARBA" id="ARBA00022741"/>
    </source>
</evidence>
<proteinExistence type="inferred from homology"/>
<dbReference type="Pfam" id="PF12874">
    <property type="entry name" value="zf-met"/>
    <property type="match status" value="1"/>
</dbReference>
<feature type="domain" description="C2H2-type" evidence="14">
    <location>
        <begin position="204"/>
        <end position="226"/>
    </location>
</feature>
<dbReference type="FunFam" id="3.40.50.300:FF:000608">
    <property type="entry name" value="Mov10 RISC complex RNA helicase"/>
    <property type="match status" value="1"/>
</dbReference>
<dbReference type="InterPro" id="IPR013087">
    <property type="entry name" value="Znf_C2H2_type"/>
</dbReference>
<keyword evidence="7" id="KW-0347">Helicase</keyword>
<dbReference type="Pfam" id="PF21635">
    <property type="entry name" value="Mov-10_helical"/>
    <property type="match status" value="1"/>
</dbReference>
<comment type="catalytic activity">
    <reaction evidence="11">
        <text>ATP + H2O = ADP + phosphate + H(+)</text>
        <dbReference type="Rhea" id="RHEA:13065"/>
        <dbReference type="ChEBI" id="CHEBI:15377"/>
        <dbReference type="ChEBI" id="CHEBI:15378"/>
        <dbReference type="ChEBI" id="CHEBI:30616"/>
        <dbReference type="ChEBI" id="CHEBI:43474"/>
        <dbReference type="ChEBI" id="CHEBI:456216"/>
        <dbReference type="EC" id="3.6.4.13"/>
    </reaction>
</comment>
<feature type="compositionally biased region" description="Polar residues" evidence="13">
    <location>
        <begin position="92"/>
        <end position="113"/>
    </location>
</feature>
<evidence type="ECO:0000256" key="11">
    <source>
        <dbReference type="ARBA" id="ARBA00047984"/>
    </source>
</evidence>
<dbReference type="GO" id="GO:0003723">
    <property type="term" value="F:RNA binding"/>
    <property type="evidence" value="ECO:0007669"/>
    <property type="project" value="UniProtKB-KW"/>
</dbReference>
<dbReference type="PROSITE" id="PS00028">
    <property type="entry name" value="ZINC_FINGER_C2H2_1"/>
    <property type="match status" value="1"/>
</dbReference>
<evidence type="ECO:0000256" key="1">
    <source>
        <dbReference type="ARBA" id="ARBA00004331"/>
    </source>
</evidence>
<dbReference type="GO" id="GO:0036464">
    <property type="term" value="C:cytoplasmic ribonucleoprotein granule"/>
    <property type="evidence" value="ECO:0007669"/>
    <property type="project" value="UniProtKB-SubCell"/>
</dbReference>
<dbReference type="Gene3D" id="3.40.50.300">
    <property type="entry name" value="P-loop containing nucleotide triphosphate hydrolases"/>
    <property type="match status" value="2"/>
</dbReference>
<keyword evidence="16" id="KW-1185">Reference proteome</keyword>
<organism evidence="15 16">
    <name type="scientific">Potamilus streckersoni</name>
    <dbReference type="NCBI Taxonomy" id="2493646"/>
    <lineage>
        <taxon>Eukaryota</taxon>
        <taxon>Metazoa</taxon>
        <taxon>Spiralia</taxon>
        <taxon>Lophotrochozoa</taxon>
        <taxon>Mollusca</taxon>
        <taxon>Bivalvia</taxon>
        <taxon>Autobranchia</taxon>
        <taxon>Heteroconchia</taxon>
        <taxon>Palaeoheterodonta</taxon>
        <taxon>Unionida</taxon>
        <taxon>Unionoidea</taxon>
        <taxon>Unionidae</taxon>
        <taxon>Ambleminae</taxon>
        <taxon>Lampsilini</taxon>
        <taxon>Potamilus</taxon>
    </lineage>
</organism>
<reference evidence="15" key="1">
    <citation type="journal article" date="2021" name="Genome Biol. Evol.">
        <title>A High-Quality Reference Genome for a Parasitic Bivalve with Doubly Uniparental Inheritance (Bivalvia: Unionida).</title>
        <authorList>
            <person name="Smith C.H."/>
        </authorList>
    </citation>
    <scope>NUCLEOTIDE SEQUENCE</scope>
    <source>
        <strain evidence="15">CHS0354</strain>
    </source>
</reference>
<keyword evidence="9" id="KW-0694">RNA-binding</keyword>
<evidence type="ECO:0000256" key="9">
    <source>
        <dbReference type="ARBA" id="ARBA00022884"/>
    </source>
</evidence>
<dbReference type="Pfam" id="PF13086">
    <property type="entry name" value="AAA_11"/>
    <property type="match status" value="1"/>
</dbReference>
<feature type="region of interest" description="Disordered" evidence="13">
    <location>
        <begin position="85"/>
        <end position="144"/>
    </location>
</feature>
<dbReference type="InterPro" id="IPR049079">
    <property type="entry name" value="Mov-10_helical"/>
</dbReference>
<dbReference type="SMART" id="SM00382">
    <property type="entry name" value="AAA"/>
    <property type="match status" value="1"/>
</dbReference>
<dbReference type="InterPro" id="IPR049080">
    <property type="entry name" value="MOV-10-like_beta-barrel"/>
</dbReference>
<dbReference type="Pfam" id="PF21634">
    <property type="entry name" value="MOV-10_beta-barrel"/>
    <property type="match status" value="1"/>
</dbReference>
<evidence type="ECO:0000256" key="12">
    <source>
        <dbReference type="SAM" id="Coils"/>
    </source>
</evidence>
<keyword evidence="8" id="KW-0067">ATP-binding</keyword>
<evidence type="ECO:0000256" key="6">
    <source>
        <dbReference type="ARBA" id="ARBA00022801"/>
    </source>
</evidence>
<evidence type="ECO:0000256" key="4">
    <source>
        <dbReference type="ARBA" id="ARBA00022490"/>
    </source>
</evidence>
<name>A0AAE0WFG9_9BIVA</name>
<feature type="coiled-coil region" evidence="12">
    <location>
        <begin position="1063"/>
        <end position="1090"/>
    </location>
</feature>
<dbReference type="CDD" id="cd18038">
    <property type="entry name" value="DEXXQc_Helz-like"/>
    <property type="match status" value="1"/>
</dbReference>
<evidence type="ECO:0000256" key="3">
    <source>
        <dbReference type="ARBA" id="ARBA00012552"/>
    </source>
</evidence>
<dbReference type="EC" id="3.6.4.13" evidence="3"/>
<dbReference type="GO" id="GO:0031047">
    <property type="term" value="P:regulatory ncRNA-mediated gene silencing"/>
    <property type="evidence" value="ECO:0007669"/>
    <property type="project" value="UniProtKB-KW"/>
</dbReference>
<evidence type="ECO:0000256" key="10">
    <source>
        <dbReference type="ARBA" id="ARBA00023158"/>
    </source>
</evidence>
<keyword evidence="6" id="KW-0378">Hydrolase</keyword>
<dbReference type="GO" id="GO:0005524">
    <property type="term" value="F:ATP binding"/>
    <property type="evidence" value="ECO:0007669"/>
    <property type="project" value="UniProtKB-KW"/>
</dbReference>
<dbReference type="EMBL" id="JAEAOA010001325">
    <property type="protein sequence ID" value="KAK3612014.1"/>
    <property type="molecule type" value="Genomic_DNA"/>
</dbReference>
<dbReference type="InterPro" id="IPR041679">
    <property type="entry name" value="DNA2/NAM7-like_C"/>
</dbReference>
<evidence type="ECO:0000313" key="16">
    <source>
        <dbReference type="Proteomes" id="UP001195483"/>
    </source>
</evidence>
<dbReference type="Pfam" id="PF13087">
    <property type="entry name" value="AAA_12"/>
    <property type="match status" value="1"/>
</dbReference>
<keyword evidence="4" id="KW-0963">Cytoplasm</keyword>
<reference evidence="15" key="3">
    <citation type="submission" date="2023-05" db="EMBL/GenBank/DDBJ databases">
        <authorList>
            <person name="Smith C.H."/>
        </authorList>
    </citation>
    <scope>NUCLEOTIDE SEQUENCE</scope>
    <source>
        <strain evidence="15">CHS0354</strain>
        <tissue evidence="15">Mantle</tissue>
    </source>
</reference>
<dbReference type="InterPro" id="IPR047187">
    <property type="entry name" value="SF1_C_Upf1"/>
</dbReference>
<dbReference type="PANTHER" id="PTHR45418">
    <property type="entry name" value="CANCER/TESTIS ANTIGEN 55"/>
    <property type="match status" value="1"/>
</dbReference>
<evidence type="ECO:0000259" key="14">
    <source>
        <dbReference type="PROSITE" id="PS00028"/>
    </source>
</evidence>
<dbReference type="InterPro" id="IPR027417">
    <property type="entry name" value="P-loop_NTPase"/>
</dbReference>
<dbReference type="GO" id="GO:0032574">
    <property type="term" value="F:5'-3' RNA helicase activity"/>
    <property type="evidence" value="ECO:0007669"/>
    <property type="project" value="InterPro"/>
</dbReference>
<evidence type="ECO:0000256" key="2">
    <source>
        <dbReference type="ARBA" id="ARBA00005601"/>
    </source>
</evidence>
<sequence>MSRKHSFNERRDRGIDFLRYLDTEKVSVGGLPKSRLWELYNNQYAAHRQQIAPNDKLPHFMPVLQALLMAKIGYFINDKFYRSSVDRPPTERSYSARQNGQHIKGIPTNSTDQGAWPFRGPQGFSNAQTASGSNLSQGSPKHKSSHQHVVYCKTKIAVDQHITYNKMMLEDTNQTDLSPPYQQLQYKLDQSAAYIKQDGHIFTCSVCQAKCTSKPEISRHLEGRRHRFSVIMAELRNKRTELIADKYDIVVTADCPGKDGTIYIDMEEKMAKVMTLTVENKSKDSLVELIHCEMLKRVRVFQMEDSNKVTDSMGTAVLHPGGKYEIRIKAEAKHVGNFHTPLALQFQPIEESQYRPGFHIVRFLHAKCKNEVTEQLKPSKEYKHPPRVAHKREAVEIVPGVKPPKSSQDILEKNRELDPFKIPDVVRRLINRGLKHAENLNQAEKVELAAMKYLLESELEDSTYQKRFQTLMYIEEIQMEVDIRKYDMKEVTMRESKDNRRLLLLKVPGLAENRPSVLKGDWLYVRICQSEGKLSSREYQGFVHEVHQDEIALGFDSSLLNMFVNNMKFNVRFVFNRLPLRLQHRACQLAIEEGLERLLFPERSMIDITKRPDPNIRLFNSHIEQNLEQKRAVQNIKAWTCRPAPYIVFGPPGTGKTVTIVEAMKQIHRDHSMSHILACTPSNSAADLIVERLLEHVPAKEILRLNAMSRSWHNVSHKVKDVSNYDKRTREYFFPSKTELCRYRIITCTLVTAGRLASANFPPGHFTHVFIDEAGHAVEPETLIAVAGILDPNISGDKAWGQLILAGDPKQLGPILRSPFAIKYGLDVSLLERYMNQEPYQLVEVEDHQHHYDERFITKLLRNYRSHPAILHLPNELFYENELQACAEKIKREKLCNWEGLPQKGFPVVFHCVIGKDMREERSPSFFNPDEVAVIMHYVEELIKCKKGGMNIKENDIGIIAPYRKQVEKLRRILSQKNFRDVQVGSVEEFQGQEKTVILVSTVRSNPDYLLMDEKFKLGFLKNPKRFNVTITRAKALLVVVGNPDTLSQDPNWKNFIEYCQRNNSLIGEYREMEDEMEEIMKRIESLNLADIPFEMDFTKEENQMQPEVVTQFNEQPWRGDV</sequence>
<gene>
    <name evidence="15" type="ORF">CHS0354_021688</name>
</gene>
<comment type="similarity">
    <text evidence="2">Belongs to the DNA2/NAM7 helicase family. SDE3 subfamily.</text>
</comment>
<reference evidence="15" key="2">
    <citation type="journal article" date="2021" name="Genome Biol. Evol.">
        <title>Developing a high-quality reference genome for a parasitic bivalve with doubly uniparental inheritance (Bivalvia: Unionida).</title>
        <authorList>
            <person name="Smith C.H."/>
        </authorList>
    </citation>
    <scope>NUCLEOTIDE SEQUENCE</scope>
    <source>
        <strain evidence="15">CHS0354</strain>
        <tissue evidence="15">Mantle</tissue>
    </source>
</reference>
<dbReference type="Proteomes" id="UP001195483">
    <property type="component" value="Unassembled WGS sequence"/>
</dbReference>
<keyword evidence="12" id="KW-0175">Coiled coil</keyword>
<feature type="compositionally biased region" description="Polar residues" evidence="13">
    <location>
        <begin position="123"/>
        <end position="139"/>
    </location>
</feature>
<evidence type="ECO:0000313" key="15">
    <source>
        <dbReference type="EMBL" id="KAK3612014.1"/>
    </source>
</evidence>
<dbReference type="SUPFAM" id="SSF52540">
    <property type="entry name" value="P-loop containing nucleoside triphosphate hydrolases"/>
    <property type="match status" value="1"/>
</dbReference>
<dbReference type="InterPro" id="IPR026122">
    <property type="entry name" value="MOV-10/SDE3_DEXXQ/H-box"/>
</dbReference>
<evidence type="ECO:0000256" key="8">
    <source>
        <dbReference type="ARBA" id="ARBA00022840"/>
    </source>
</evidence>
<dbReference type="GO" id="GO:0016787">
    <property type="term" value="F:hydrolase activity"/>
    <property type="evidence" value="ECO:0007669"/>
    <property type="project" value="UniProtKB-KW"/>
</dbReference>
<dbReference type="InterPro" id="IPR003593">
    <property type="entry name" value="AAA+_ATPase"/>
</dbReference>
<dbReference type="CDD" id="cd18808">
    <property type="entry name" value="SF1_C_Upf1"/>
    <property type="match status" value="1"/>
</dbReference>
<dbReference type="InterPro" id="IPR049077">
    <property type="entry name" value="MOV-10_Ig-like"/>
</dbReference>
<dbReference type="PANTHER" id="PTHR45418:SF1">
    <property type="entry name" value="CANCER_TESTIS ANTIGEN 55"/>
    <property type="match status" value="1"/>
</dbReference>
<evidence type="ECO:0000256" key="7">
    <source>
        <dbReference type="ARBA" id="ARBA00022806"/>
    </source>
</evidence>
<evidence type="ECO:0000256" key="13">
    <source>
        <dbReference type="SAM" id="MobiDB-lite"/>
    </source>
</evidence>
<dbReference type="AlphaFoldDB" id="A0AAE0WFG9"/>
<protein>
    <recommendedName>
        <fullName evidence="3">RNA helicase</fullName>
        <ecNumber evidence="3">3.6.4.13</ecNumber>
    </recommendedName>
</protein>
<comment type="caution">
    <text evidence="15">The sequence shown here is derived from an EMBL/GenBank/DDBJ whole genome shotgun (WGS) entry which is preliminary data.</text>
</comment>